<gene>
    <name evidence="1" type="ORF">A6V36_36820</name>
    <name evidence="2" type="ORF">A6V37_29755</name>
</gene>
<organism evidence="2 4">
    <name type="scientific">Paraburkholderia ginsengiterrae</name>
    <dbReference type="NCBI Taxonomy" id="1462993"/>
    <lineage>
        <taxon>Bacteria</taxon>
        <taxon>Pseudomonadati</taxon>
        <taxon>Pseudomonadota</taxon>
        <taxon>Betaproteobacteria</taxon>
        <taxon>Burkholderiales</taxon>
        <taxon>Burkholderiaceae</taxon>
        <taxon>Paraburkholderia</taxon>
    </lineage>
</organism>
<accession>A0A1A9N3C8</accession>
<protein>
    <submittedName>
        <fullName evidence="2">Uncharacterized protein</fullName>
    </submittedName>
</protein>
<dbReference type="Proteomes" id="UP000078116">
    <property type="component" value="Unassembled WGS sequence"/>
</dbReference>
<name>A0A1A9N3C8_9BURK</name>
<keyword evidence="3" id="KW-1185">Reference proteome</keyword>
<dbReference type="RefSeq" id="WP_064271314.1">
    <property type="nucleotide sequence ID" value="NZ_LXJZ01000211.1"/>
</dbReference>
<sequence length="115" mass="12297">MTRTYEYNGFTLQVAVESDFCSGPTKRALAHPGYVAVVRIFEAGSVVPRLSQLRLGDVGGHAFDSEAAALNGGYFAACTIVDDLFGQDMADAFVVPLRPSPATLRRRAGLSSREA</sequence>
<dbReference type="EMBL" id="LXJZ01000211">
    <property type="protein sequence ID" value="OAJ53641.1"/>
    <property type="molecule type" value="Genomic_DNA"/>
</dbReference>
<evidence type="ECO:0000313" key="3">
    <source>
        <dbReference type="Proteomes" id="UP000077961"/>
    </source>
</evidence>
<evidence type="ECO:0000313" key="2">
    <source>
        <dbReference type="EMBL" id="OAJ57146.1"/>
    </source>
</evidence>
<comment type="caution">
    <text evidence="2">The sequence shown here is derived from an EMBL/GenBank/DDBJ whole genome shotgun (WGS) entry which is preliminary data.</text>
</comment>
<evidence type="ECO:0000313" key="4">
    <source>
        <dbReference type="Proteomes" id="UP000078116"/>
    </source>
</evidence>
<proteinExistence type="predicted"/>
<evidence type="ECO:0000313" key="1">
    <source>
        <dbReference type="EMBL" id="OAJ53641.1"/>
    </source>
</evidence>
<dbReference type="Proteomes" id="UP000077961">
    <property type="component" value="Unassembled WGS sequence"/>
</dbReference>
<dbReference type="EMBL" id="LXKA01000329">
    <property type="protein sequence ID" value="OAJ57146.1"/>
    <property type="molecule type" value="Genomic_DNA"/>
</dbReference>
<dbReference type="AlphaFoldDB" id="A0A1A9N3C8"/>
<reference evidence="3 4" key="1">
    <citation type="submission" date="2016-04" db="EMBL/GenBank/DDBJ databases">
        <title>Reclassification of Paraburkholderia panaciterrae (Farh et al. 2015) Dobritsa &amp; Samadpour 2016 as a later homotypic synonym of Paraburkholderia ginsengiterrae (Farh et al. 2015) Dobritsa &amp; Samadpour 2016.</title>
        <authorList>
            <person name="Dobritsa A.P."/>
            <person name="Kutumbaka K."/>
            <person name="Samadpour M."/>
        </authorList>
    </citation>
    <scope>NUCLEOTIDE SEQUENCE [LARGE SCALE GENOMIC DNA]</scope>
    <source>
        <strain evidence="2 4">DCY85</strain>
        <strain evidence="1 3">DCY85-1</strain>
    </source>
</reference>